<dbReference type="EMBL" id="JRHX01000031">
    <property type="protein sequence ID" value="KXZ71946.1"/>
    <property type="molecule type" value="Genomic_DNA"/>
</dbReference>
<dbReference type="RefSeq" id="WP_061524112.1">
    <property type="nucleotide sequence ID" value="NZ_JRHX01000031.1"/>
</dbReference>
<sequence>MEQTRADAHFYALIAAFFLLHLAYFMVSESTFSFIENHIYQKKQEYVEADEKIRVYVEKYQAKKTTYYFELYNDGAYLGDIFCGSTMIKLCREWSDHQYGFKVENLAYEARVNDLGEVKSVRVKYFDLINNDKYKIINNREFFSPSLSTLVGKLVISLIFALCVNLSILIYWCKILRERQLNKYKYDYFIIYGCPLLMLGYFIKCIFDIYSFVF</sequence>
<protein>
    <submittedName>
        <fullName evidence="2">Uncharacterized protein</fullName>
    </submittedName>
</protein>
<dbReference type="AlphaFoldDB" id="A0A150HXM9"/>
<dbReference type="Proteomes" id="UP000075544">
    <property type="component" value="Unassembled WGS sequence"/>
</dbReference>
<keyword evidence="1" id="KW-0812">Transmembrane</keyword>
<organism evidence="2 3">
    <name type="scientific">Acinetobacter venetianus</name>
    <dbReference type="NCBI Taxonomy" id="52133"/>
    <lineage>
        <taxon>Bacteria</taxon>
        <taxon>Pseudomonadati</taxon>
        <taxon>Pseudomonadota</taxon>
        <taxon>Gammaproteobacteria</taxon>
        <taxon>Moraxellales</taxon>
        <taxon>Moraxellaceae</taxon>
        <taxon>Acinetobacter</taxon>
    </lineage>
</organism>
<keyword evidence="1" id="KW-0472">Membrane</keyword>
<reference evidence="2 3" key="1">
    <citation type="journal article" date="2016" name="Sci. Rep.">
        <title>Genomic and phenotypic characterization of the species Acinetobacter venetianus.</title>
        <authorList>
            <person name="Fondi M."/>
            <person name="Maida I."/>
            <person name="Perrin E."/>
            <person name="Orlandini V."/>
            <person name="La Torre L."/>
            <person name="Bosi E."/>
            <person name="Negroni A."/>
            <person name="Zanaroli G."/>
            <person name="Fava F."/>
            <person name="Decorosi F."/>
            <person name="Giovannetti L."/>
            <person name="Viti C."/>
            <person name="Vaneechoutte M."/>
            <person name="Dijkshoorn L."/>
            <person name="Fani R."/>
        </authorList>
    </citation>
    <scope>NUCLEOTIDE SEQUENCE [LARGE SCALE GENOMIC DNA]</scope>
    <source>
        <strain evidence="2 3">LUH13518</strain>
    </source>
</reference>
<name>A0A150HXM9_9GAMM</name>
<comment type="caution">
    <text evidence="2">The sequence shown here is derived from an EMBL/GenBank/DDBJ whole genome shotgun (WGS) entry which is preliminary data.</text>
</comment>
<accession>A0A150HXM9</accession>
<evidence type="ECO:0000313" key="2">
    <source>
        <dbReference type="EMBL" id="KXZ71946.1"/>
    </source>
</evidence>
<dbReference type="PATRIC" id="fig|52133.19.peg.848"/>
<feature type="transmembrane region" description="Helical" evidence="1">
    <location>
        <begin position="154"/>
        <end position="176"/>
    </location>
</feature>
<evidence type="ECO:0000313" key="3">
    <source>
        <dbReference type="Proteomes" id="UP000075544"/>
    </source>
</evidence>
<keyword evidence="1" id="KW-1133">Transmembrane helix</keyword>
<proteinExistence type="predicted"/>
<evidence type="ECO:0000256" key="1">
    <source>
        <dbReference type="SAM" id="Phobius"/>
    </source>
</evidence>
<feature type="transmembrane region" description="Helical" evidence="1">
    <location>
        <begin position="9"/>
        <end position="27"/>
    </location>
</feature>
<feature type="transmembrane region" description="Helical" evidence="1">
    <location>
        <begin position="188"/>
        <end position="213"/>
    </location>
</feature>
<gene>
    <name evidence="2" type="ORF">AVENLUH13518_00827</name>
</gene>